<dbReference type="SUPFAM" id="SSF49417">
    <property type="entry name" value="p53-like transcription factors"/>
    <property type="match status" value="1"/>
</dbReference>
<name>A0A813R008_9BILA</name>
<dbReference type="Gene3D" id="2.60.40.820">
    <property type="entry name" value="Transcription factor, T-box"/>
    <property type="match status" value="1"/>
</dbReference>
<dbReference type="Proteomes" id="UP000663829">
    <property type="component" value="Unassembled WGS sequence"/>
</dbReference>
<keyword evidence="4" id="KW-0804">Transcription</keyword>
<evidence type="ECO:0000256" key="6">
    <source>
        <dbReference type="PROSITE-ProRule" id="PRU00201"/>
    </source>
</evidence>
<dbReference type="Proteomes" id="UP000681722">
    <property type="component" value="Unassembled WGS sequence"/>
</dbReference>
<evidence type="ECO:0000313" key="9">
    <source>
        <dbReference type="EMBL" id="CAF0775539.1"/>
    </source>
</evidence>
<dbReference type="InterPro" id="IPR002070">
    <property type="entry name" value="TF_Brachyury"/>
</dbReference>
<evidence type="ECO:0000259" key="8">
    <source>
        <dbReference type="PROSITE" id="PS50252"/>
    </source>
</evidence>
<dbReference type="GO" id="GO:0001708">
    <property type="term" value="P:cell fate specification"/>
    <property type="evidence" value="ECO:0007669"/>
    <property type="project" value="TreeGrafter"/>
</dbReference>
<dbReference type="SMART" id="SM00425">
    <property type="entry name" value="TBOX"/>
    <property type="match status" value="1"/>
</dbReference>
<dbReference type="InterPro" id="IPR018186">
    <property type="entry name" value="TF_T-box_CS"/>
</dbReference>
<feature type="domain" description="T-box" evidence="8">
    <location>
        <begin position="101"/>
        <end position="279"/>
    </location>
</feature>
<dbReference type="AlphaFoldDB" id="A0A813R008"/>
<evidence type="ECO:0000256" key="1">
    <source>
        <dbReference type="ARBA" id="ARBA00004123"/>
    </source>
</evidence>
<dbReference type="GO" id="GO:0000978">
    <property type="term" value="F:RNA polymerase II cis-regulatory region sequence-specific DNA binding"/>
    <property type="evidence" value="ECO:0007669"/>
    <property type="project" value="InterPro"/>
</dbReference>
<gene>
    <name evidence="9" type="ORF">GPM918_LOCUS2170</name>
    <name evidence="10" type="ORF">SRO942_LOCUS2170</name>
</gene>
<evidence type="ECO:0000256" key="4">
    <source>
        <dbReference type="ARBA" id="ARBA00023163"/>
    </source>
</evidence>
<dbReference type="EMBL" id="CAJNOQ010000232">
    <property type="protein sequence ID" value="CAF0775539.1"/>
    <property type="molecule type" value="Genomic_DNA"/>
</dbReference>
<dbReference type="FunFam" id="2.60.40.820:FF:000007">
    <property type="entry name" value="T-box transcription factor"/>
    <property type="match status" value="1"/>
</dbReference>
<dbReference type="GO" id="GO:0005634">
    <property type="term" value="C:nucleus"/>
    <property type="evidence" value="ECO:0007669"/>
    <property type="project" value="UniProtKB-SubCell"/>
</dbReference>
<dbReference type="PANTHER" id="PTHR11267">
    <property type="entry name" value="T-BOX PROTEIN-RELATED"/>
    <property type="match status" value="1"/>
</dbReference>
<organism evidence="9 11">
    <name type="scientific">Didymodactylos carnosus</name>
    <dbReference type="NCBI Taxonomy" id="1234261"/>
    <lineage>
        <taxon>Eukaryota</taxon>
        <taxon>Metazoa</taxon>
        <taxon>Spiralia</taxon>
        <taxon>Gnathifera</taxon>
        <taxon>Rotifera</taxon>
        <taxon>Eurotatoria</taxon>
        <taxon>Bdelloidea</taxon>
        <taxon>Philodinida</taxon>
        <taxon>Philodinidae</taxon>
        <taxon>Didymodactylos</taxon>
    </lineage>
</organism>
<evidence type="ECO:0000313" key="11">
    <source>
        <dbReference type="Proteomes" id="UP000663829"/>
    </source>
</evidence>
<dbReference type="PROSITE" id="PS50252">
    <property type="entry name" value="TBOX_3"/>
    <property type="match status" value="1"/>
</dbReference>
<dbReference type="GO" id="GO:0000981">
    <property type="term" value="F:DNA-binding transcription factor activity, RNA polymerase II-specific"/>
    <property type="evidence" value="ECO:0007669"/>
    <property type="project" value="TreeGrafter"/>
</dbReference>
<evidence type="ECO:0000256" key="2">
    <source>
        <dbReference type="ARBA" id="ARBA00023015"/>
    </source>
</evidence>
<keyword evidence="11" id="KW-1185">Reference proteome</keyword>
<evidence type="ECO:0000313" key="10">
    <source>
        <dbReference type="EMBL" id="CAF3558068.1"/>
    </source>
</evidence>
<accession>A0A813R008</accession>
<dbReference type="PRINTS" id="PR00938">
    <property type="entry name" value="BRACHYURY"/>
</dbReference>
<dbReference type="InterPro" id="IPR036960">
    <property type="entry name" value="T-box_sf"/>
</dbReference>
<evidence type="ECO:0000256" key="3">
    <source>
        <dbReference type="ARBA" id="ARBA00023125"/>
    </source>
</evidence>
<dbReference type="OrthoDB" id="7442607at2759"/>
<dbReference type="InterPro" id="IPR008967">
    <property type="entry name" value="p53-like_TF_DNA-bd_sf"/>
</dbReference>
<feature type="region of interest" description="Disordered" evidence="7">
    <location>
        <begin position="272"/>
        <end position="307"/>
    </location>
</feature>
<evidence type="ECO:0000256" key="5">
    <source>
        <dbReference type="ARBA" id="ARBA00023242"/>
    </source>
</evidence>
<dbReference type="PANTHER" id="PTHR11267:SF204">
    <property type="entry name" value="SPADETAIL"/>
    <property type="match status" value="1"/>
</dbReference>
<dbReference type="GO" id="GO:0045893">
    <property type="term" value="P:positive regulation of DNA-templated transcription"/>
    <property type="evidence" value="ECO:0007669"/>
    <property type="project" value="InterPro"/>
</dbReference>
<comment type="subcellular location">
    <subcellularLocation>
        <location evidence="1 6">Nucleus</location>
    </subcellularLocation>
</comment>
<keyword evidence="2" id="KW-0805">Transcription regulation</keyword>
<reference evidence="9" key="1">
    <citation type="submission" date="2021-02" db="EMBL/GenBank/DDBJ databases">
        <authorList>
            <person name="Nowell W R."/>
        </authorList>
    </citation>
    <scope>NUCLEOTIDE SEQUENCE</scope>
</reference>
<dbReference type="PROSITE" id="PS01283">
    <property type="entry name" value="TBOX_1"/>
    <property type="match status" value="1"/>
</dbReference>
<feature type="compositionally biased region" description="Basic and acidic residues" evidence="7">
    <location>
        <begin position="276"/>
        <end position="290"/>
    </location>
</feature>
<sequence>MLSYTVQEQSNSTTNICSSSLTSRIYNDDDIFHVRNKPFTYPSMSAAAAAAATHGMYTSQAFPGFGFGLYDDITPFSDPTRSSFALATKRERPDPNIDVKLENMHLWKKFDGIGTEMIITKSGRRMFPIFKVTVTGLDTNSKYIMFMDVVPVDNNRYKYHNSQWMITGAAEPHMPGRLYPHPENPATGSQWMKQSISFNKLKLTNNTMDQQGHIVLNSMHKYQPRLHIIQASEPLSIRPDAVNTFTFVETTFIAVTAYQNEQITRLKIDNNPFAKGFRDHNGHSRKDTRSMKRSNQSNDNGKKIKLGSYKPIHKMSNNLHNEFFNSKFSLFCCLEMYTPDSKRSKSSNGDDLTPESPTIQTTINSTSTPIAATADSTTYSDTDNYDFHTYRDSAKNSLLNNYYYSSPIFSSKFQQSFANHHHSSSSFSPYTTNIPGLTNPFARYSTSPFSPTYNPYSHPPLYYSS</sequence>
<comment type="caution">
    <text evidence="9">The sequence shown here is derived from an EMBL/GenBank/DDBJ whole genome shotgun (WGS) entry which is preliminary data.</text>
</comment>
<dbReference type="InterPro" id="IPR001699">
    <property type="entry name" value="TF_T-box"/>
</dbReference>
<dbReference type="PRINTS" id="PR00937">
    <property type="entry name" value="TBOX"/>
</dbReference>
<feature type="compositionally biased region" description="Polar residues" evidence="7">
    <location>
        <begin position="346"/>
        <end position="363"/>
    </location>
</feature>
<proteinExistence type="predicted"/>
<dbReference type="Pfam" id="PF00907">
    <property type="entry name" value="T-box"/>
    <property type="match status" value="1"/>
</dbReference>
<dbReference type="GO" id="GO:0000785">
    <property type="term" value="C:chromatin"/>
    <property type="evidence" value="ECO:0007669"/>
    <property type="project" value="TreeGrafter"/>
</dbReference>
<dbReference type="InterPro" id="IPR046360">
    <property type="entry name" value="T-box_DNA-bd"/>
</dbReference>
<feature type="region of interest" description="Disordered" evidence="7">
    <location>
        <begin position="340"/>
        <end position="363"/>
    </location>
</feature>
<comment type="caution">
    <text evidence="6">Lacks conserved residue(s) required for the propagation of feature annotation.</text>
</comment>
<keyword evidence="5 6" id="KW-0539">Nucleus</keyword>
<evidence type="ECO:0000256" key="7">
    <source>
        <dbReference type="SAM" id="MobiDB-lite"/>
    </source>
</evidence>
<keyword evidence="3 6" id="KW-0238">DNA-binding</keyword>
<protein>
    <recommendedName>
        <fullName evidence="8">T-box domain-containing protein</fullName>
    </recommendedName>
</protein>
<dbReference type="EMBL" id="CAJOBC010000232">
    <property type="protein sequence ID" value="CAF3558068.1"/>
    <property type="molecule type" value="Genomic_DNA"/>
</dbReference>